<name>A0A851GI25_9BACT</name>
<sequence>MRKKVLLPLASLSLAMPLLVSCGNSDKIPLRGQTATGEVANATALLNEGRAYQSSGKNSKALSTYKEVSKSYPNSTAAPEALYARANMLDQQGELIKAFDAYQELIVNYQASSRYASALRRQEHVAHAAANGVIKNSFLGMKTKIAPSRVETMLGQVRDNAPQASSAPKAQFAIGQVWQQSGNAEKAIAAFRRISADYPESSQAPEALYQIGETLILKTKKGNKNKANFDNATSIYNELIQRYPNHKRAADARKRIKGLGGQEIQRSYNIAEFYRKKGEKTSAIFYYKEVLRKSKSGPLRDQASQRIAELEAQP</sequence>
<evidence type="ECO:0000256" key="3">
    <source>
        <dbReference type="SAM" id="SignalP"/>
    </source>
</evidence>
<comment type="caution">
    <text evidence="5">The sequence shown here is derived from an EMBL/GenBank/DDBJ whole genome shotgun (WGS) entry which is preliminary data.</text>
</comment>
<organism evidence="5 6">
    <name type="scientific">Oceaniferula marina</name>
    <dbReference type="NCBI Taxonomy" id="2748318"/>
    <lineage>
        <taxon>Bacteria</taxon>
        <taxon>Pseudomonadati</taxon>
        <taxon>Verrucomicrobiota</taxon>
        <taxon>Verrucomicrobiia</taxon>
        <taxon>Verrucomicrobiales</taxon>
        <taxon>Verrucomicrobiaceae</taxon>
        <taxon>Oceaniferula</taxon>
    </lineage>
</organism>
<gene>
    <name evidence="5" type="ORF">HW115_14595</name>
</gene>
<feature type="chain" id="PRO_5032436570" evidence="3">
    <location>
        <begin position="21"/>
        <end position="314"/>
    </location>
</feature>
<feature type="repeat" description="TPR" evidence="2">
    <location>
        <begin position="168"/>
        <end position="201"/>
    </location>
</feature>
<dbReference type="Gene3D" id="1.25.40.10">
    <property type="entry name" value="Tetratricopeptide repeat domain"/>
    <property type="match status" value="2"/>
</dbReference>
<accession>A0A851GI25</accession>
<dbReference type="InterPro" id="IPR011990">
    <property type="entry name" value="TPR-like_helical_dom_sf"/>
</dbReference>
<evidence type="ECO:0000313" key="6">
    <source>
        <dbReference type="Proteomes" id="UP000557872"/>
    </source>
</evidence>
<dbReference type="InterPro" id="IPR039565">
    <property type="entry name" value="BamD-like"/>
</dbReference>
<dbReference type="Proteomes" id="UP000557872">
    <property type="component" value="Unassembled WGS sequence"/>
</dbReference>
<feature type="repeat" description="TPR" evidence="2">
    <location>
        <begin position="42"/>
        <end position="75"/>
    </location>
</feature>
<reference evidence="5 6" key="1">
    <citation type="submission" date="2020-07" db="EMBL/GenBank/DDBJ databases">
        <title>Roseicoccus Jingziensis gen. nov., sp. nov., isolated from coastal seawater.</title>
        <authorList>
            <person name="Feng X."/>
        </authorList>
    </citation>
    <scope>NUCLEOTIDE SEQUENCE [LARGE SCALE GENOMIC DNA]</scope>
    <source>
        <strain evidence="5 6">N1E253</strain>
    </source>
</reference>
<dbReference type="PANTHER" id="PTHR37423">
    <property type="entry name" value="SOLUBLE LYTIC MUREIN TRANSGLYCOSYLASE-RELATED"/>
    <property type="match status" value="1"/>
</dbReference>
<dbReference type="PANTHER" id="PTHR37423:SF2">
    <property type="entry name" value="MEMBRANE-BOUND LYTIC MUREIN TRANSGLYCOSYLASE C"/>
    <property type="match status" value="1"/>
</dbReference>
<dbReference type="SMART" id="SM00028">
    <property type="entry name" value="TPR"/>
    <property type="match status" value="4"/>
</dbReference>
<keyword evidence="2" id="KW-0802">TPR repeat</keyword>
<proteinExistence type="predicted"/>
<dbReference type="PROSITE" id="PS50005">
    <property type="entry name" value="TPR"/>
    <property type="match status" value="2"/>
</dbReference>
<protein>
    <submittedName>
        <fullName evidence="5">Tetratricopeptide repeat protein</fullName>
    </submittedName>
</protein>
<feature type="signal peptide" evidence="3">
    <location>
        <begin position="1"/>
        <end position="20"/>
    </location>
</feature>
<keyword evidence="1 3" id="KW-0732">Signal</keyword>
<dbReference type="PROSITE" id="PS51257">
    <property type="entry name" value="PROKAR_LIPOPROTEIN"/>
    <property type="match status" value="1"/>
</dbReference>
<keyword evidence="6" id="KW-1185">Reference proteome</keyword>
<feature type="domain" description="Outer membrane lipoprotein BamD-like" evidence="4">
    <location>
        <begin position="160"/>
        <end position="293"/>
    </location>
</feature>
<dbReference type="InterPro" id="IPR019734">
    <property type="entry name" value="TPR_rpt"/>
</dbReference>
<dbReference type="Pfam" id="PF13432">
    <property type="entry name" value="TPR_16"/>
    <property type="match status" value="1"/>
</dbReference>
<evidence type="ECO:0000259" key="4">
    <source>
        <dbReference type="Pfam" id="PF13525"/>
    </source>
</evidence>
<dbReference type="EMBL" id="JACBAZ010000006">
    <property type="protein sequence ID" value="NWK56849.1"/>
    <property type="molecule type" value="Genomic_DNA"/>
</dbReference>
<dbReference type="SUPFAM" id="SSF48452">
    <property type="entry name" value="TPR-like"/>
    <property type="match status" value="1"/>
</dbReference>
<dbReference type="Pfam" id="PF13525">
    <property type="entry name" value="YfiO"/>
    <property type="match status" value="1"/>
</dbReference>
<evidence type="ECO:0000313" key="5">
    <source>
        <dbReference type="EMBL" id="NWK56849.1"/>
    </source>
</evidence>
<dbReference type="RefSeq" id="WP_178933680.1">
    <property type="nucleotide sequence ID" value="NZ_JACBAZ010000006.1"/>
</dbReference>
<evidence type="ECO:0000256" key="1">
    <source>
        <dbReference type="ARBA" id="ARBA00022729"/>
    </source>
</evidence>
<dbReference type="AlphaFoldDB" id="A0A851GI25"/>
<evidence type="ECO:0000256" key="2">
    <source>
        <dbReference type="PROSITE-ProRule" id="PRU00339"/>
    </source>
</evidence>